<keyword evidence="2" id="KW-1185">Reference proteome</keyword>
<proteinExistence type="predicted"/>
<protein>
    <recommendedName>
        <fullName evidence="3">DNA-directed DNA polymerase</fullName>
    </recommendedName>
</protein>
<dbReference type="PANTHER" id="PTHR33206:SF1">
    <property type="entry name" value="DNA-DIRECTED DNA POLYMERASE"/>
    <property type="match status" value="1"/>
</dbReference>
<accession>A0AAV4G146</accession>
<dbReference type="Proteomes" id="UP000762676">
    <property type="component" value="Unassembled WGS sequence"/>
</dbReference>
<comment type="caution">
    <text evidence="1">The sequence shown here is derived from an EMBL/GenBank/DDBJ whole genome shotgun (WGS) entry which is preliminary data.</text>
</comment>
<sequence length="219" mass="25519">MPHTHSFPLIREKDKDLHEELRKQVVGGPSIIFHRYHEKGITKFRGESGKAVQSPVGYDANSLYLWAISQEMPTEHSVRRRKENNFQPELIDKYGRLCRKWLECVGARRIRVDEWNAENNTVYQFHGCFFHGQECHKTEGCGDVNLDSGKSFQELRERTAEITQYLREEVGVKVIEMYECDWEEMKEADDQIVDFVNTHLPQSSSLFSTSSSVTKFSIL</sequence>
<reference evidence="1 2" key="1">
    <citation type="journal article" date="2021" name="Elife">
        <title>Chloroplast acquisition without the gene transfer in kleptoplastic sea slugs, Plakobranchus ocellatus.</title>
        <authorList>
            <person name="Maeda T."/>
            <person name="Takahashi S."/>
            <person name="Yoshida T."/>
            <person name="Shimamura S."/>
            <person name="Takaki Y."/>
            <person name="Nagai Y."/>
            <person name="Toyoda A."/>
            <person name="Suzuki Y."/>
            <person name="Arimoto A."/>
            <person name="Ishii H."/>
            <person name="Satoh N."/>
            <person name="Nishiyama T."/>
            <person name="Hasebe M."/>
            <person name="Maruyama T."/>
            <person name="Minagawa J."/>
            <person name="Obokata J."/>
            <person name="Shigenobu S."/>
        </authorList>
    </citation>
    <scope>NUCLEOTIDE SEQUENCE [LARGE SCALE GENOMIC DNA]</scope>
</reference>
<organism evidence="1 2">
    <name type="scientific">Elysia marginata</name>
    <dbReference type="NCBI Taxonomy" id="1093978"/>
    <lineage>
        <taxon>Eukaryota</taxon>
        <taxon>Metazoa</taxon>
        <taxon>Spiralia</taxon>
        <taxon>Lophotrochozoa</taxon>
        <taxon>Mollusca</taxon>
        <taxon>Gastropoda</taxon>
        <taxon>Heterobranchia</taxon>
        <taxon>Euthyneura</taxon>
        <taxon>Panpulmonata</taxon>
        <taxon>Sacoglossa</taxon>
        <taxon>Placobranchoidea</taxon>
        <taxon>Plakobranchidae</taxon>
        <taxon>Elysia</taxon>
    </lineage>
</organism>
<dbReference type="AlphaFoldDB" id="A0AAV4G146"/>
<dbReference type="PANTHER" id="PTHR33206">
    <property type="entry name" value="PROTEIN CBG10425"/>
    <property type="match status" value="1"/>
</dbReference>
<evidence type="ECO:0000313" key="2">
    <source>
        <dbReference type="Proteomes" id="UP000762676"/>
    </source>
</evidence>
<dbReference type="Gene3D" id="3.40.960.10">
    <property type="entry name" value="VSR Endonuclease"/>
    <property type="match status" value="1"/>
</dbReference>
<dbReference type="EMBL" id="BMAT01011748">
    <property type="protein sequence ID" value="GFR78381.1"/>
    <property type="molecule type" value="Genomic_DNA"/>
</dbReference>
<evidence type="ECO:0000313" key="1">
    <source>
        <dbReference type="EMBL" id="GFR78381.1"/>
    </source>
</evidence>
<gene>
    <name evidence="1" type="ORF">ElyMa_005848000</name>
</gene>
<name>A0AAV4G146_9GAST</name>
<evidence type="ECO:0008006" key="3">
    <source>
        <dbReference type="Google" id="ProtNLM"/>
    </source>
</evidence>